<feature type="chain" id="PRO_5047289121" evidence="2">
    <location>
        <begin position="22"/>
        <end position="263"/>
    </location>
</feature>
<sequence length="263" mass="29450">MKKYNLYLALLCLGAPALSFSQPASHNKIAVGEKSPSPFHGTPTQPISRQQLCYNGGNFNWPPDGANIPDPACKIAYQHNYNKYKDKFDNESQLIEQSNYPFVQKDEFAKLIPDYNNQDKVKEAIPDGQLCSGGNVGTEKDSKKDYLWNDKSGMDVAASWTASNVKLNDNGEIDIVYHATATHNPSFFEVYLSNADYKASERPLKWSDLTLLKKVTDAKLEGSDYKFSAPANNAKGERVLFIRWQRIDPAGEGFYSCSDINIQ</sequence>
<feature type="signal peptide" evidence="2">
    <location>
        <begin position="1"/>
        <end position="21"/>
    </location>
</feature>
<feature type="domain" description="Chitin-binding type-4" evidence="3">
    <location>
        <begin position="40"/>
        <end position="260"/>
    </location>
</feature>
<accession>A0ABS0MAQ7</accession>
<dbReference type="GO" id="GO:0004497">
    <property type="term" value="F:monooxygenase activity"/>
    <property type="evidence" value="ECO:0007669"/>
    <property type="project" value="UniProtKB-KW"/>
</dbReference>
<dbReference type="EMBL" id="JADULK010000002">
    <property type="protein sequence ID" value="MBH1929210.1"/>
    <property type="molecule type" value="Genomic_DNA"/>
</dbReference>
<dbReference type="RefSeq" id="WP_197663190.1">
    <property type="nucleotide sequence ID" value="NZ_JADULK010000002.1"/>
</dbReference>
<dbReference type="Proteomes" id="UP000624159">
    <property type="component" value="Unassembled WGS sequence"/>
</dbReference>
<evidence type="ECO:0000256" key="1">
    <source>
        <dbReference type="ARBA" id="ARBA00022729"/>
    </source>
</evidence>
<organism evidence="4 5">
    <name type="scientific">Serratia rubidaea</name>
    <name type="common">Serratia marinorubra</name>
    <dbReference type="NCBI Taxonomy" id="61652"/>
    <lineage>
        <taxon>Bacteria</taxon>
        <taxon>Pseudomonadati</taxon>
        <taxon>Pseudomonadota</taxon>
        <taxon>Gammaproteobacteria</taxon>
        <taxon>Enterobacterales</taxon>
        <taxon>Yersiniaceae</taxon>
        <taxon>Serratia</taxon>
    </lineage>
</organism>
<name>A0ABS0MAQ7_SERRU</name>
<evidence type="ECO:0000259" key="3">
    <source>
        <dbReference type="Pfam" id="PF03067"/>
    </source>
</evidence>
<keyword evidence="1 2" id="KW-0732">Signal</keyword>
<dbReference type="PANTHER" id="PTHR34823:SF1">
    <property type="entry name" value="CHITIN-BINDING TYPE-4 DOMAIN-CONTAINING PROTEIN"/>
    <property type="match status" value="1"/>
</dbReference>
<protein>
    <submittedName>
        <fullName evidence="4">Lytic polysaccharide monooxygenase</fullName>
    </submittedName>
</protein>
<dbReference type="Gene3D" id="2.70.50.50">
    <property type="entry name" value="chitin-binding protein cbp21"/>
    <property type="match status" value="1"/>
</dbReference>
<comment type="caution">
    <text evidence="4">The sequence shown here is derived from an EMBL/GenBank/DDBJ whole genome shotgun (WGS) entry which is preliminary data.</text>
</comment>
<proteinExistence type="predicted"/>
<keyword evidence="5" id="KW-1185">Reference proteome</keyword>
<keyword evidence="4" id="KW-0560">Oxidoreductase</keyword>
<gene>
    <name evidence="4" type="ORF">I5U13_05965</name>
</gene>
<dbReference type="InterPro" id="IPR004302">
    <property type="entry name" value="Cellulose/chitin-bd_N"/>
</dbReference>
<dbReference type="SUPFAM" id="SSF81296">
    <property type="entry name" value="E set domains"/>
    <property type="match status" value="1"/>
</dbReference>
<evidence type="ECO:0000313" key="5">
    <source>
        <dbReference type="Proteomes" id="UP000624159"/>
    </source>
</evidence>
<dbReference type="InterPro" id="IPR051024">
    <property type="entry name" value="GlcNAc_Chitin_IntDeg"/>
</dbReference>
<dbReference type="Pfam" id="PF03067">
    <property type="entry name" value="LPMO_10"/>
    <property type="match status" value="1"/>
</dbReference>
<evidence type="ECO:0000256" key="2">
    <source>
        <dbReference type="SAM" id="SignalP"/>
    </source>
</evidence>
<dbReference type="PANTHER" id="PTHR34823">
    <property type="entry name" value="GLCNAC-BINDING PROTEIN A"/>
    <property type="match status" value="1"/>
</dbReference>
<reference evidence="4 5" key="1">
    <citation type="submission" date="2020-11" db="EMBL/GenBank/DDBJ databases">
        <title>Enhanced detection system for hospital associated transmission using whole genome sequencing surveillance.</title>
        <authorList>
            <person name="Harrison L.H."/>
            <person name="Van Tyne D."/>
            <person name="Marsh J.W."/>
            <person name="Griffith M.P."/>
            <person name="Snyder D.J."/>
            <person name="Cooper V.S."/>
            <person name="Mustapha M."/>
        </authorList>
    </citation>
    <scope>NUCLEOTIDE SEQUENCE [LARGE SCALE GENOMIC DNA]</scope>
    <source>
        <strain evidence="4 5">SER00230</strain>
    </source>
</reference>
<dbReference type="InterPro" id="IPR014756">
    <property type="entry name" value="Ig_E-set"/>
</dbReference>
<keyword evidence="4" id="KW-0503">Monooxygenase</keyword>
<evidence type="ECO:0000313" key="4">
    <source>
        <dbReference type="EMBL" id="MBH1929210.1"/>
    </source>
</evidence>